<accession>A0A843UF52</accession>
<dbReference type="OrthoDB" id="1428580at2759"/>
<keyword evidence="4" id="KW-1185">Reference proteome</keyword>
<feature type="region of interest" description="Disordered" evidence="1">
    <location>
        <begin position="1"/>
        <end position="88"/>
    </location>
</feature>
<evidence type="ECO:0000313" key="4">
    <source>
        <dbReference type="Proteomes" id="UP000652761"/>
    </source>
</evidence>
<gene>
    <name evidence="3" type="ORF">Taro_014541</name>
</gene>
<dbReference type="EMBL" id="NMUH01000606">
    <property type="protein sequence ID" value="MQL82061.1"/>
    <property type="molecule type" value="Genomic_DNA"/>
</dbReference>
<reference evidence="3" key="1">
    <citation type="submission" date="2017-07" db="EMBL/GenBank/DDBJ databases">
        <title>Taro Niue Genome Assembly and Annotation.</title>
        <authorList>
            <person name="Atibalentja N."/>
            <person name="Keating K."/>
            <person name="Fields C.J."/>
        </authorList>
    </citation>
    <scope>NUCLEOTIDE SEQUENCE</scope>
    <source>
        <strain evidence="3">Niue_2</strain>
        <tissue evidence="3">Leaf</tissue>
    </source>
</reference>
<feature type="non-terminal residue" evidence="3">
    <location>
        <position position="1"/>
    </location>
</feature>
<dbReference type="Proteomes" id="UP000652761">
    <property type="component" value="Unassembled WGS sequence"/>
</dbReference>
<keyword evidence="2" id="KW-0472">Membrane</keyword>
<dbReference type="AlphaFoldDB" id="A0A843UF52"/>
<organism evidence="3 4">
    <name type="scientific">Colocasia esculenta</name>
    <name type="common">Wild taro</name>
    <name type="synonym">Arum esculentum</name>
    <dbReference type="NCBI Taxonomy" id="4460"/>
    <lineage>
        <taxon>Eukaryota</taxon>
        <taxon>Viridiplantae</taxon>
        <taxon>Streptophyta</taxon>
        <taxon>Embryophyta</taxon>
        <taxon>Tracheophyta</taxon>
        <taxon>Spermatophyta</taxon>
        <taxon>Magnoliopsida</taxon>
        <taxon>Liliopsida</taxon>
        <taxon>Araceae</taxon>
        <taxon>Aroideae</taxon>
        <taxon>Colocasieae</taxon>
        <taxon>Colocasia</taxon>
    </lineage>
</organism>
<name>A0A843UF52_COLES</name>
<evidence type="ECO:0000256" key="1">
    <source>
        <dbReference type="SAM" id="MobiDB-lite"/>
    </source>
</evidence>
<evidence type="ECO:0000256" key="2">
    <source>
        <dbReference type="SAM" id="Phobius"/>
    </source>
</evidence>
<comment type="caution">
    <text evidence="3">The sequence shown here is derived from an EMBL/GenBank/DDBJ whole genome shotgun (WGS) entry which is preliminary data.</text>
</comment>
<proteinExistence type="predicted"/>
<keyword evidence="2" id="KW-0812">Transmembrane</keyword>
<evidence type="ECO:0000313" key="3">
    <source>
        <dbReference type="EMBL" id="MQL82061.1"/>
    </source>
</evidence>
<keyword evidence="2" id="KW-1133">Transmembrane helix</keyword>
<feature type="transmembrane region" description="Helical" evidence="2">
    <location>
        <begin position="180"/>
        <end position="199"/>
    </location>
</feature>
<protein>
    <submittedName>
        <fullName evidence="3">Uncharacterized protein</fullName>
    </submittedName>
</protein>
<sequence>WRESQLPPRATFPPNSLSPVLSPFPSPPSLLLPSRAAPAMSGRGSSKRRAPVPSPATQPSKRFQPSPGGNGHESPQVTQQRGAGVEDEMMDEDVFLEETLLKYEEDEEALLLLQHEALSARLAKWGRPPISQGYLSSSRSVIFQQLEIDYVIGESHKELLPNSSGPAAILRMFGVTREGLIYFLSRYCCLLAPFIFFWLPNDGTVGFDRAQRLLSRSRF</sequence>